<keyword evidence="4" id="KW-1185">Reference proteome</keyword>
<proteinExistence type="predicted"/>
<dbReference type="RefSeq" id="WP_190235565.1">
    <property type="nucleotide sequence ID" value="NZ_SSOA01000003.1"/>
</dbReference>
<evidence type="ECO:0000313" key="3">
    <source>
        <dbReference type="EMBL" id="THF50740.1"/>
    </source>
</evidence>
<dbReference type="Gene3D" id="3.40.50.150">
    <property type="entry name" value="Vaccinia Virus protein VP39"/>
    <property type="match status" value="1"/>
</dbReference>
<keyword evidence="1" id="KW-0489">Methyltransferase</keyword>
<dbReference type="EMBL" id="SSOA01000003">
    <property type="protein sequence ID" value="THF50740.1"/>
    <property type="molecule type" value="Genomic_DNA"/>
</dbReference>
<dbReference type="GO" id="GO:0005886">
    <property type="term" value="C:plasma membrane"/>
    <property type="evidence" value="ECO:0007669"/>
    <property type="project" value="TreeGrafter"/>
</dbReference>
<dbReference type="PANTHER" id="PTHR40048:SF1">
    <property type="entry name" value="RHAMNOSYL O-METHYLTRANSFERASE"/>
    <property type="match status" value="1"/>
</dbReference>
<dbReference type="GO" id="GO:0071770">
    <property type="term" value="P:DIM/DIP cell wall layer assembly"/>
    <property type="evidence" value="ECO:0007669"/>
    <property type="project" value="TreeGrafter"/>
</dbReference>
<organism evidence="3 4">
    <name type="scientific">Allorhizobium terrae</name>
    <dbReference type="NCBI Taxonomy" id="1848972"/>
    <lineage>
        <taxon>Bacteria</taxon>
        <taxon>Pseudomonadati</taxon>
        <taxon>Pseudomonadota</taxon>
        <taxon>Alphaproteobacteria</taxon>
        <taxon>Hyphomicrobiales</taxon>
        <taxon>Rhizobiaceae</taxon>
        <taxon>Rhizobium/Agrobacterium group</taxon>
        <taxon>Allorhizobium</taxon>
    </lineage>
</organism>
<dbReference type="Proteomes" id="UP000310754">
    <property type="component" value="Unassembled WGS sequence"/>
</dbReference>
<evidence type="ECO:0000256" key="2">
    <source>
        <dbReference type="ARBA" id="ARBA00022679"/>
    </source>
</evidence>
<keyword evidence="2" id="KW-0808">Transferase</keyword>
<gene>
    <name evidence="3" type="ORF">E6C51_07745</name>
</gene>
<dbReference type="InterPro" id="IPR007072">
    <property type="entry name" value="RNMT_CmcI"/>
</dbReference>
<dbReference type="InterPro" id="IPR029063">
    <property type="entry name" value="SAM-dependent_MTases_sf"/>
</dbReference>
<dbReference type="PANTHER" id="PTHR40048">
    <property type="entry name" value="RHAMNOSYL O-METHYLTRANSFERASE"/>
    <property type="match status" value="1"/>
</dbReference>
<name>A0A4S3ZXU7_9HYPH</name>
<evidence type="ECO:0000313" key="4">
    <source>
        <dbReference type="Proteomes" id="UP000310754"/>
    </source>
</evidence>
<dbReference type="GO" id="GO:0032259">
    <property type="term" value="P:methylation"/>
    <property type="evidence" value="ECO:0007669"/>
    <property type="project" value="UniProtKB-KW"/>
</dbReference>
<dbReference type="GO" id="GO:0008168">
    <property type="term" value="F:methyltransferase activity"/>
    <property type="evidence" value="ECO:0007669"/>
    <property type="project" value="UniProtKB-KW"/>
</dbReference>
<accession>A0A4S3ZXU7</accession>
<reference evidence="3 4" key="1">
    <citation type="submission" date="2019-04" db="EMBL/GenBank/DDBJ databases">
        <title>Rhizobium terrae sp. nov., isolated from a paddy soil.</title>
        <authorList>
            <person name="Lin S.-Y."/>
            <person name="Hameed A."/>
            <person name="Huang H.-I."/>
            <person name="Young C.-C."/>
        </authorList>
    </citation>
    <scope>NUCLEOTIDE SEQUENCE [LARGE SCALE GENOMIC DNA]</scope>
    <source>
        <strain evidence="3 4">CC-HIH110</strain>
    </source>
</reference>
<dbReference type="Pfam" id="PF04989">
    <property type="entry name" value="RMNT_CmcI"/>
    <property type="match status" value="1"/>
</dbReference>
<evidence type="ECO:0000256" key="1">
    <source>
        <dbReference type="ARBA" id="ARBA00022603"/>
    </source>
</evidence>
<dbReference type="AlphaFoldDB" id="A0A4S3ZXU7"/>
<protein>
    <submittedName>
        <fullName evidence="3">Cephalosporin hydroxylase</fullName>
    </submittedName>
</protein>
<sequence>MTHPDDRLEFEENKRKMSLALGADSQAFDESLKLMLTLDQYDYSYLWSWMGVPIIQFPADVMATQEVIWNSKPDIIIETGVARGGSMIFMASLLAAMGNDKAKVIGVDIDIRAHNRDSIEKHPLSKYITLIEGGSVDDDVMEKVKALIPPGAKVMVVLDSDHSRDHVLAECRAYGPLVTEGCYLVVADTVVGHLTEETAPKKRSKIWYQGNEPLSALHDYMAETDCFEVDAVLNGKLVLSSSPGGYVRRKVTAEIPATATQASE</sequence>
<comment type="caution">
    <text evidence="3">The sequence shown here is derived from an EMBL/GenBank/DDBJ whole genome shotgun (WGS) entry which is preliminary data.</text>
</comment>
<dbReference type="GO" id="GO:0008610">
    <property type="term" value="P:lipid biosynthetic process"/>
    <property type="evidence" value="ECO:0007669"/>
    <property type="project" value="InterPro"/>
</dbReference>
<dbReference type="SUPFAM" id="SSF53335">
    <property type="entry name" value="S-adenosyl-L-methionine-dependent methyltransferases"/>
    <property type="match status" value="1"/>
</dbReference>